<evidence type="ECO:0000256" key="3">
    <source>
        <dbReference type="ARBA" id="ARBA00022741"/>
    </source>
</evidence>
<evidence type="ECO:0000256" key="6">
    <source>
        <dbReference type="ARBA" id="ARBA00023136"/>
    </source>
</evidence>
<dbReference type="PROSITE" id="PS00300">
    <property type="entry name" value="SRP54"/>
    <property type="match status" value="1"/>
</dbReference>
<dbReference type="FunFam" id="3.40.50.300:FF:000053">
    <property type="entry name" value="Signal recognition particle receptor FtsY"/>
    <property type="match status" value="1"/>
</dbReference>
<keyword evidence="7 9" id="KW-0675">Receptor</keyword>
<dbReference type="EMBL" id="VUMT01000006">
    <property type="protein sequence ID" value="MSS63364.1"/>
    <property type="molecule type" value="Genomic_DNA"/>
</dbReference>
<dbReference type="SUPFAM" id="SSF52540">
    <property type="entry name" value="P-loop containing nucleoside triphosphate hydrolases"/>
    <property type="match status" value="1"/>
</dbReference>
<evidence type="ECO:0000256" key="8">
    <source>
        <dbReference type="ARBA" id="ARBA00048027"/>
    </source>
</evidence>
<comment type="function">
    <text evidence="9">Involved in targeting and insertion of nascent membrane proteins into the cytoplasmic membrane. Acts as a receptor for the complex formed by the signal recognition particle (SRP) and the ribosome-nascent chain (RNC).</text>
</comment>
<dbReference type="GO" id="GO:0005886">
    <property type="term" value="C:plasma membrane"/>
    <property type="evidence" value="ECO:0007669"/>
    <property type="project" value="UniProtKB-SubCell"/>
</dbReference>
<keyword evidence="6 9" id="KW-0472">Membrane</keyword>
<comment type="subunit">
    <text evidence="9">Part of the signal recognition particle protein translocation system, which is composed of SRP and FtsY.</text>
</comment>
<evidence type="ECO:0000256" key="5">
    <source>
        <dbReference type="ARBA" id="ARBA00023134"/>
    </source>
</evidence>
<dbReference type="PANTHER" id="PTHR43134:SF1">
    <property type="entry name" value="SIGNAL RECOGNITION PARTICLE RECEPTOR SUBUNIT ALPHA"/>
    <property type="match status" value="1"/>
</dbReference>
<protein>
    <recommendedName>
        <fullName evidence="9">Signal recognition particle receptor FtsY</fullName>
        <shortName evidence="9">SRP receptor</shortName>
        <ecNumber evidence="9">3.6.5.4</ecNumber>
    </recommendedName>
</protein>
<dbReference type="InterPro" id="IPR000897">
    <property type="entry name" value="SRP54_GTPase_dom"/>
</dbReference>
<name>A0A6L5XXK6_9FIRM</name>
<dbReference type="SMART" id="SM00382">
    <property type="entry name" value="AAA"/>
    <property type="match status" value="1"/>
</dbReference>
<evidence type="ECO:0000256" key="1">
    <source>
        <dbReference type="ARBA" id="ARBA00022475"/>
    </source>
</evidence>
<feature type="binding site" evidence="9">
    <location>
        <begin position="112"/>
        <end position="119"/>
    </location>
    <ligand>
        <name>GTP</name>
        <dbReference type="ChEBI" id="CHEBI:37565"/>
    </ligand>
</feature>
<feature type="domain" description="SRP54-type proteins GTP-binding" evidence="10">
    <location>
        <begin position="279"/>
        <end position="292"/>
    </location>
</feature>
<dbReference type="GO" id="GO:0005737">
    <property type="term" value="C:cytoplasm"/>
    <property type="evidence" value="ECO:0007669"/>
    <property type="project" value="UniProtKB-SubCell"/>
</dbReference>
<dbReference type="EC" id="3.6.5.4" evidence="9"/>
<dbReference type="SUPFAM" id="SSF47364">
    <property type="entry name" value="Domain of the SRP/SRP receptor G-proteins"/>
    <property type="match status" value="1"/>
</dbReference>
<accession>A0A6L5XXK6</accession>
<feature type="binding site" evidence="9">
    <location>
        <begin position="258"/>
        <end position="261"/>
    </location>
    <ligand>
        <name>GTP</name>
        <dbReference type="ChEBI" id="CHEBI:37565"/>
    </ligand>
</feature>
<comment type="caution">
    <text evidence="11">The sequence shown here is derived from an EMBL/GenBank/DDBJ whole genome shotgun (WGS) entry which is preliminary data.</text>
</comment>
<dbReference type="InterPro" id="IPR042101">
    <property type="entry name" value="SRP54_N_sf"/>
</dbReference>
<dbReference type="PANTHER" id="PTHR43134">
    <property type="entry name" value="SIGNAL RECOGNITION PARTICLE RECEPTOR SUBUNIT ALPHA"/>
    <property type="match status" value="1"/>
</dbReference>
<dbReference type="Gene3D" id="1.20.120.140">
    <property type="entry name" value="Signal recognition particle SRP54, nucleotide-binding domain"/>
    <property type="match status" value="1"/>
</dbReference>
<dbReference type="FunFam" id="1.20.120.140:FF:000002">
    <property type="entry name" value="Signal recognition particle receptor FtsY"/>
    <property type="match status" value="1"/>
</dbReference>
<dbReference type="Proteomes" id="UP000482209">
    <property type="component" value="Unassembled WGS sequence"/>
</dbReference>
<proteinExistence type="inferred from homology"/>
<dbReference type="GO" id="GO:0005525">
    <property type="term" value="F:GTP binding"/>
    <property type="evidence" value="ECO:0007669"/>
    <property type="project" value="UniProtKB-UniRule"/>
</dbReference>
<comment type="subcellular location">
    <subcellularLocation>
        <location evidence="9">Cell membrane</location>
        <topology evidence="9">Peripheral membrane protein</topology>
        <orientation evidence="9">Cytoplasmic side</orientation>
    </subcellularLocation>
    <subcellularLocation>
        <location evidence="9">Cytoplasm</location>
    </subcellularLocation>
</comment>
<dbReference type="InterPro" id="IPR003593">
    <property type="entry name" value="AAA+_ATPase"/>
</dbReference>
<evidence type="ECO:0000313" key="12">
    <source>
        <dbReference type="Proteomes" id="UP000482209"/>
    </source>
</evidence>
<feature type="binding site" evidence="9">
    <location>
        <begin position="194"/>
        <end position="198"/>
    </location>
    <ligand>
        <name>GTP</name>
        <dbReference type="ChEBI" id="CHEBI:37565"/>
    </ligand>
</feature>
<organism evidence="11 12">
    <name type="scientific">Velocimicrobium porci</name>
    <dbReference type="NCBI Taxonomy" id="2606634"/>
    <lineage>
        <taxon>Bacteria</taxon>
        <taxon>Bacillati</taxon>
        <taxon>Bacillota</taxon>
        <taxon>Clostridia</taxon>
        <taxon>Lachnospirales</taxon>
        <taxon>Lachnospiraceae</taxon>
        <taxon>Velocimicrobium</taxon>
    </lineage>
</organism>
<evidence type="ECO:0000256" key="2">
    <source>
        <dbReference type="ARBA" id="ARBA00022490"/>
    </source>
</evidence>
<dbReference type="GO" id="GO:0005047">
    <property type="term" value="F:signal recognition particle binding"/>
    <property type="evidence" value="ECO:0007669"/>
    <property type="project" value="TreeGrafter"/>
</dbReference>
<dbReference type="CDD" id="cd17874">
    <property type="entry name" value="FtsY"/>
    <property type="match status" value="1"/>
</dbReference>
<keyword evidence="4 9" id="KW-0378">Hydrolase</keyword>
<dbReference type="HAMAP" id="MF_00920">
    <property type="entry name" value="FtsY"/>
    <property type="match status" value="1"/>
</dbReference>
<keyword evidence="12" id="KW-1185">Reference proteome</keyword>
<evidence type="ECO:0000313" key="11">
    <source>
        <dbReference type="EMBL" id="MSS63364.1"/>
    </source>
</evidence>
<evidence type="ECO:0000256" key="7">
    <source>
        <dbReference type="ARBA" id="ARBA00023170"/>
    </source>
</evidence>
<dbReference type="InterPro" id="IPR013822">
    <property type="entry name" value="Signal_recog_particl_SRP54_hlx"/>
</dbReference>
<dbReference type="InterPro" id="IPR036225">
    <property type="entry name" value="SRP/SRP_N"/>
</dbReference>
<keyword evidence="3 9" id="KW-0547">Nucleotide-binding</keyword>
<dbReference type="Pfam" id="PF00448">
    <property type="entry name" value="SRP54"/>
    <property type="match status" value="1"/>
</dbReference>
<comment type="similarity">
    <text evidence="9">Belongs to the GTP-binding SRP family. FtsY subfamily.</text>
</comment>
<dbReference type="GO" id="GO:0006614">
    <property type="term" value="P:SRP-dependent cotranslational protein targeting to membrane"/>
    <property type="evidence" value="ECO:0007669"/>
    <property type="project" value="InterPro"/>
</dbReference>
<evidence type="ECO:0000259" key="10">
    <source>
        <dbReference type="PROSITE" id="PS00300"/>
    </source>
</evidence>
<gene>
    <name evidence="9 11" type="primary">ftsY</name>
    <name evidence="11" type="ORF">FYJ58_05665</name>
</gene>
<keyword evidence="2 9" id="KW-0963">Cytoplasm</keyword>
<dbReference type="InterPro" id="IPR004390">
    <property type="entry name" value="SR_rcpt_FtsY"/>
</dbReference>
<dbReference type="SMART" id="SM00962">
    <property type="entry name" value="SRP54"/>
    <property type="match status" value="1"/>
</dbReference>
<evidence type="ECO:0000256" key="9">
    <source>
        <dbReference type="HAMAP-Rule" id="MF_00920"/>
    </source>
</evidence>
<dbReference type="NCBIfam" id="TIGR00064">
    <property type="entry name" value="ftsY"/>
    <property type="match status" value="1"/>
</dbReference>
<dbReference type="Gene3D" id="3.40.50.300">
    <property type="entry name" value="P-loop containing nucleotide triphosphate hydrolases"/>
    <property type="match status" value="1"/>
</dbReference>
<dbReference type="GO" id="GO:0003924">
    <property type="term" value="F:GTPase activity"/>
    <property type="evidence" value="ECO:0007669"/>
    <property type="project" value="UniProtKB-UniRule"/>
</dbReference>
<comment type="catalytic activity">
    <reaction evidence="8 9">
        <text>GTP + H2O = GDP + phosphate + H(+)</text>
        <dbReference type="Rhea" id="RHEA:19669"/>
        <dbReference type="ChEBI" id="CHEBI:15377"/>
        <dbReference type="ChEBI" id="CHEBI:15378"/>
        <dbReference type="ChEBI" id="CHEBI:37565"/>
        <dbReference type="ChEBI" id="CHEBI:43474"/>
        <dbReference type="ChEBI" id="CHEBI:58189"/>
        <dbReference type="EC" id="3.6.5.4"/>
    </reaction>
</comment>
<keyword evidence="1 9" id="KW-1003">Cell membrane</keyword>
<evidence type="ECO:0000256" key="4">
    <source>
        <dbReference type="ARBA" id="ARBA00022801"/>
    </source>
</evidence>
<dbReference type="AlphaFoldDB" id="A0A6L5XXK6"/>
<reference evidence="11 12" key="1">
    <citation type="submission" date="2019-08" db="EMBL/GenBank/DDBJ databases">
        <title>In-depth cultivation of the pig gut microbiome towards novel bacterial diversity and tailored functional studies.</title>
        <authorList>
            <person name="Wylensek D."/>
            <person name="Hitch T.C.A."/>
            <person name="Clavel T."/>
        </authorList>
    </citation>
    <scope>NUCLEOTIDE SEQUENCE [LARGE SCALE GENOMIC DNA]</scope>
    <source>
        <strain evidence="11 12">WCA-693-APC-MOT-I</strain>
    </source>
</reference>
<dbReference type="SMART" id="SM00963">
    <property type="entry name" value="SRP54_N"/>
    <property type="match status" value="1"/>
</dbReference>
<dbReference type="Pfam" id="PF02881">
    <property type="entry name" value="SRP54_N"/>
    <property type="match status" value="1"/>
</dbReference>
<dbReference type="RefSeq" id="WP_154518556.1">
    <property type="nucleotide sequence ID" value="NZ_VUMT01000006.1"/>
</dbReference>
<keyword evidence="5 9" id="KW-0342">GTP-binding</keyword>
<dbReference type="InterPro" id="IPR027417">
    <property type="entry name" value="P-loop_NTPase"/>
</dbReference>
<sequence>MGEKKGFFRKLVSGLSKTRDNIISGIDSIFTGSSNIDEDFYEELEELLIMADLGINTTTAILEDLKQKVKELKIKEPKECKDLLISSIKGQMEVKESQYEFEDKKSVVLLIGVNGVGKTTSVGKLAGQLKDKGKKVMVAAADTFRAGAIEQLTEWAHRAGVDIIAQQEGSDPAAVVYDAVMAAKSRNTDILICDTAGRLHNKKNLMEELRKINRIIDKEYPEAYRETLVVLDGTTGQNALAQAKQFNEVAEITGIVLTKLDGTAKGGIAIAIQSELGIPVKYIGIGESIDDLQKFNADDFVNALFDEGE</sequence>